<dbReference type="Pfam" id="PF12862">
    <property type="entry name" value="ANAPC5"/>
    <property type="match status" value="1"/>
</dbReference>
<comment type="function">
    <text evidence="8">Component of the anaphase promoting complex/cyclosome (APC/C), a cell cycle-regulated E3 ubiquitin ligase that controls progression through mitosis and the G1 phase of the cell cycle. The APC/C complex acts by mediating ubiquitination and subsequent degradation of target proteins: it mainly mediates the formation of 'Lys-11'-linked polyubiquitin chains and, to a lower extent, the formation of 'Lys-48'- and 'Lys-63'-linked polyubiquitin chains. The APC/C complex catalyzes assembly of branched 'Lys-11'-/'Lys-48'-linked branched ubiquitin chains on target proteins.</text>
</comment>
<evidence type="ECO:0000259" key="9">
    <source>
        <dbReference type="Pfam" id="PF12862"/>
    </source>
</evidence>
<dbReference type="GO" id="GO:0045842">
    <property type="term" value="P:positive regulation of mitotic metaphase/anaphase transition"/>
    <property type="evidence" value="ECO:0007669"/>
    <property type="project" value="TreeGrafter"/>
</dbReference>
<keyword evidence="3" id="KW-0132">Cell division</keyword>
<evidence type="ECO:0000256" key="6">
    <source>
        <dbReference type="ARBA" id="ARBA00023306"/>
    </source>
</evidence>
<dbReference type="Proteomes" id="UP000270924">
    <property type="component" value="Unassembled WGS sequence"/>
</dbReference>
<dbReference type="InterPro" id="IPR026000">
    <property type="entry name" value="Apc5_dom"/>
</dbReference>
<dbReference type="PANTHER" id="PTHR12830">
    <property type="entry name" value="ANAPHASE-PROMOTING COMPLEX SUBUNIT 5"/>
    <property type="match status" value="1"/>
</dbReference>
<keyword evidence="4" id="KW-0498">Mitosis</keyword>
<keyword evidence="6" id="KW-0131">Cell cycle</keyword>
<name>A0A3P7FF35_WUCBA</name>
<evidence type="ECO:0000313" key="11">
    <source>
        <dbReference type="Proteomes" id="UP000270924"/>
    </source>
</evidence>
<protein>
    <recommendedName>
        <fullName evidence="2">Anaphase-promoting complex subunit 5</fullName>
    </recommendedName>
    <alternativeName>
        <fullName evidence="7">Cyclosome subunit 5</fullName>
    </alternativeName>
</protein>
<proteinExistence type="inferred from homology"/>
<dbReference type="EMBL" id="UYWW01000862">
    <property type="protein sequence ID" value="VDM09468.1"/>
    <property type="molecule type" value="Genomic_DNA"/>
</dbReference>
<reference evidence="10 11" key="1">
    <citation type="submission" date="2018-11" db="EMBL/GenBank/DDBJ databases">
        <authorList>
            <consortium name="Pathogen Informatics"/>
        </authorList>
    </citation>
    <scope>NUCLEOTIDE SEQUENCE [LARGE SCALE GENOMIC DNA]</scope>
</reference>
<evidence type="ECO:0000256" key="1">
    <source>
        <dbReference type="ARBA" id="ARBA00007450"/>
    </source>
</evidence>
<evidence type="ECO:0000256" key="7">
    <source>
        <dbReference type="ARBA" id="ARBA00031069"/>
    </source>
</evidence>
<dbReference type="UniPathway" id="UPA00143"/>
<accession>A0A3P7FF35</accession>
<evidence type="ECO:0000313" key="10">
    <source>
        <dbReference type="EMBL" id="VDM09468.1"/>
    </source>
</evidence>
<dbReference type="InParanoid" id="A0A3P7FF35"/>
<keyword evidence="11" id="KW-1185">Reference proteome</keyword>
<comment type="similarity">
    <text evidence="1">Belongs to the APC5 family.</text>
</comment>
<dbReference type="InterPro" id="IPR037679">
    <property type="entry name" value="Apc5"/>
</dbReference>
<gene>
    <name evidence="10" type="ORF">WBA_LOCUS2854</name>
</gene>
<evidence type="ECO:0000256" key="4">
    <source>
        <dbReference type="ARBA" id="ARBA00022776"/>
    </source>
</evidence>
<feature type="domain" description="Anaphase-promoting complex subunit 5" evidence="9">
    <location>
        <begin position="332"/>
        <end position="425"/>
    </location>
</feature>
<evidence type="ECO:0000256" key="2">
    <source>
        <dbReference type="ARBA" id="ARBA00016066"/>
    </source>
</evidence>
<evidence type="ECO:0000256" key="3">
    <source>
        <dbReference type="ARBA" id="ARBA00022618"/>
    </source>
</evidence>
<sequence length="633" mass="71227">MAEDLVHSSFSLDEAFSFVFDNSPGEPVTPYRLAIYLLIRVLDTNHRLKPFTHKEHYQLSSLIYDLLNAVNLSFPETIDMIMAPLQEVSLNLFLEFMAKIDTHRGNVEILIRRDELFYQPRKLDRLGQPFALPKSVIGIFVRKLAVTQACQSVTQIQRSHKQWLEWLDDSRPAARSDLFGGYAKNISELTASASSVSGDTHLAPLIDDITHLRVTPIKDKATRMSEEFLKASISPANRKKKSVKVGDEDKQCRRSLFNANIPLPPTALYELQQHPGAQPQLTELLSSSRARALISRQLHALHVSPDDAMEEKQLRAACDFIKKHYPDLPLVHLVDMMNAIRSHNIFEAGEALQQFFDWTAIRINETNNINRSITATDQRPLRYAPLLHARLARIFGYKDHARHFLSEAVHQAQTSHDLVCLRLAEVEQAAIDADEDLNPSGDNDSTDESKTHFISAALLASMSIGNGETQESTEEDDKIKAEEADTRAFIKQLNDCATLQNCISLAKSANDPKSMVKGLQACAGADYGVDRESQSRLVNEAARVISATIKLANGFVDSAISDCNRILYFNPGDQWCQRYDTESHVIAAVNIAYAHALNGQFDEARALVKKLKTRFTEKNNWQVFFPSRFGRNI</sequence>
<dbReference type="GO" id="GO:0031145">
    <property type="term" value="P:anaphase-promoting complex-dependent catabolic process"/>
    <property type="evidence" value="ECO:0007669"/>
    <property type="project" value="TreeGrafter"/>
</dbReference>
<dbReference type="OMA" id="FYQPRKL"/>
<organism evidence="10 11">
    <name type="scientific">Wuchereria bancrofti</name>
    <dbReference type="NCBI Taxonomy" id="6293"/>
    <lineage>
        <taxon>Eukaryota</taxon>
        <taxon>Metazoa</taxon>
        <taxon>Ecdysozoa</taxon>
        <taxon>Nematoda</taxon>
        <taxon>Chromadorea</taxon>
        <taxon>Rhabditida</taxon>
        <taxon>Spirurina</taxon>
        <taxon>Spiruromorpha</taxon>
        <taxon>Filarioidea</taxon>
        <taxon>Onchocercidae</taxon>
        <taxon>Wuchereria</taxon>
    </lineage>
</organism>
<dbReference type="PANTHER" id="PTHR12830:SF9">
    <property type="entry name" value="ANAPHASE-PROMOTING COMPLEX SUBUNIT 5"/>
    <property type="match status" value="1"/>
</dbReference>
<dbReference type="GO" id="GO:0070979">
    <property type="term" value="P:protein K11-linked ubiquitination"/>
    <property type="evidence" value="ECO:0007669"/>
    <property type="project" value="TreeGrafter"/>
</dbReference>
<dbReference type="GO" id="GO:0051301">
    <property type="term" value="P:cell division"/>
    <property type="evidence" value="ECO:0007669"/>
    <property type="project" value="UniProtKB-KW"/>
</dbReference>
<dbReference type="AlphaFoldDB" id="A0A3P7FF35"/>
<dbReference type="GO" id="GO:0005680">
    <property type="term" value="C:anaphase-promoting complex"/>
    <property type="evidence" value="ECO:0007669"/>
    <property type="project" value="InterPro"/>
</dbReference>
<keyword evidence="5" id="KW-0833">Ubl conjugation pathway</keyword>
<dbReference type="SUPFAM" id="SSF48452">
    <property type="entry name" value="TPR-like"/>
    <property type="match status" value="1"/>
</dbReference>
<evidence type="ECO:0000256" key="5">
    <source>
        <dbReference type="ARBA" id="ARBA00022786"/>
    </source>
</evidence>
<dbReference type="OrthoDB" id="5773922at2759"/>
<dbReference type="InterPro" id="IPR011990">
    <property type="entry name" value="TPR-like_helical_dom_sf"/>
</dbReference>
<evidence type="ECO:0000256" key="8">
    <source>
        <dbReference type="ARBA" id="ARBA00045696"/>
    </source>
</evidence>
<dbReference type="FunCoup" id="A0A3P7FF35">
    <property type="interactions" value="1407"/>
</dbReference>